<sequence length="302" mass="34275">MEFRQIQYFLEVAKREHVTEAANALHVAQSSVSRQIFNLEEELGIELFIREGRNVKLTTIGKIFYDRMHLVMNMMDEAKREVKEYLSPDKGTVRIAFPMSMAAHTIPTIIHSFRMRYPEVKFQMISAAHKDLVKGVQKGDYNLAMVAPMPKNRGGKIKGTALFVEKIVALLPSHHPLAERDSIMLRELKDDSFVVLSESFVFRDQVIQACNNAGFSPKIAFEGEDIHALKGLVSASLGVALIPEMTLIDNTPRPTVMIPISDANLTRTVGVIFSNERKLSPTEEVFYQFLLETFERLNDFKN</sequence>
<dbReference type="Pfam" id="PF03466">
    <property type="entry name" value="LysR_substrate"/>
    <property type="match status" value="1"/>
</dbReference>
<evidence type="ECO:0000313" key="6">
    <source>
        <dbReference type="EMBL" id="KPH74610.1"/>
    </source>
</evidence>
<dbReference type="InterPro" id="IPR036388">
    <property type="entry name" value="WH-like_DNA-bd_sf"/>
</dbReference>
<dbReference type="PROSITE" id="PS50931">
    <property type="entry name" value="HTH_LYSR"/>
    <property type="match status" value="1"/>
</dbReference>
<keyword evidence="2" id="KW-0805">Transcription regulation</keyword>
<proteinExistence type="inferred from homology"/>
<dbReference type="EMBL" id="LGTK01000029">
    <property type="protein sequence ID" value="KPH74610.1"/>
    <property type="molecule type" value="Genomic_DNA"/>
</dbReference>
<dbReference type="SUPFAM" id="SSF53850">
    <property type="entry name" value="Periplasmic binding protein-like II"/>
    <property type="match status" value="1"/>
</dbReference>
<dbReference type="CDD" id="cd08434">
    <property type="entry name" value="PBP2_GltC_like"/>
    <property type="match status" value="1"/>
</dbReference>
<dbReference type="RefSeq" id="WP_047183614.1">
    <property type="nucleotide sequence ID" value="NZ_JAHHXM010000030.1"/>
</dbReference>
<name>A0ABR5MIX6_9BACI</name>
<evidence type="ECO:0000313" key="7">
    <source>
        <dbReference type="Proteomes" id="UP000037854"/>
    </source>
</evidence>
<dbReference type="InterPro" id="IPR036390">
    <property type="entry name" value="WH_DNA-bd_sf"/>
</dbReference>
<dbReference type="Gene3D" id="3.40.190.290">
    <property type="match status" value="1"/>
</dbReference>
<reference evidence="6 7" key="1">
    <citation type="submission" date="2015-07" db="EMBL/GenBank/DDBJ databases">
        <title>High-quality draft genome sequence of Oceanobacillus caeni HM6, a bacillus isolated from a human feces.</title>
        <authorList>
            <person name="Kumar J."/>
            <person name="Verma M.K."/>
            <person name="Pandey R."/>
            <person name="Bhambi M."/>
            <person name="Chauhan N."/>
        </authorList>
    </citation>
    <scope>NUCLEOTIDE SEQUENCE [LARGE SCALE GENOMIC DNA]</scope>
    <source>
        <strain evidence="6 7">HM6</strain>
    </source>
</reference>
<protein>
    <submittedName>
        <fullName evidence="6">LysR family transcriptional regulator</fullName>
    </submittedName>
</protein>
<keyword evidence="7" id="KW-1185">Reference proteome</keyword>
<dbReference type="Proteomes" id="UP000037854">
    <property type="component" value="Unassembled WGS sequence"/>
</dbReference>
<keyword evidence="4" id="KW-0804">Transcription</keyword>
<feature type="domain" description="HTH lysR-type" evidence="5">
    <location>
        <begin position="1"/>
        <end position="58"/>
    </location>
</feature>
<dbReference type="InterPro" id="IPR005119">
    <property type="entry name" value="LysR_subst-bd"/>
</dbReference>
<evidence type="ECO:0000259" key="5">
    <source>
        <dbReference type="PROSITE" id="PS50931"/>
    </source>
</evidence>
<dbReference type="SUPFAM" id="SSF46785">
    <property type="entry name" value="Winged helix' DNA-binding domain"/>
    <property type="match status" value="1"/>
</dbReference>
<dbReference type="Pfam" id="PF00126">
    <property type="entry name" value="HTH_1"/>
    <property type="match status" value="1"/>
</dbReference>
<dbReference type="Gene3D" id="1.10.10.10">
    <property type="entry name" value="Winged helix-like DNA-binding domain superfamily/Winged helix DNA-binding domain"/>
    <property type="match status" value="1"/>
</dbReference>
<comment type="similarity">
    <text evidence="1">Belongs to the LysR transcriptional regulatory family.</text>
</comment>
<evidence type="ECO:0000256" key="4">
    <source>
        <dbReference type="ARBA" id="ARBA00023163"/>
    </source>
</evidence>
<comment type="caution">
    <text evidence="6">The sequence shown here is derived from an EMBL/GenBank/DDBJ whole genome shotgun (WGS) entry which is preliminary data.</text>
</comment>
<dbReference type="PANTHER" id="PTHR30346:SF28">
    <property type="entry name" value="HTH-TYPE TRANSCRIPTIONAL REGULATOR CYNR"/>
    <property type="match status" value="1"/>
</dbReference>
<evidence type="ECO:0000256" key="2">
    <source>
        <dbReference type="ARBA" id="ARBA00023015"/>
    </source>
</evidence>
<organism evidence="6 7">
    <name type="scientific">Oceanobacillus caeni</name>
    <dbReference type="NCBI Taxonomy" id="405946"/>
    <lineage>
        <taxon>Bacteria</taxon>
        <taxon>Bacillati</taxon>
        <taxon>Bacillota</taxon>
        <taxon>Bacilli</taxon>
        <taxon>Bacillales</taxon>
        <taxon>Bacillaceae</taxon>
        <taxon>Oceanobacillus</taxon>
    </lineage>
</organism>
<dbReference type="PRINTS" id="PR00039">
    <property type="entry name" value="HTHLYSR"/>
</dbReference>
<accession>A0ABR5MIX6</accession>
<evidence type="ECO:0000256" key="1">
    <source>
        <dbReference type="ARBA" id="ARBA00009437"/>
    </source>
</evidence>
<dbReference type="InterPro" id="IPR000847">
    <property type="entry name" value="LysR_HTH_N"/>
</dbReference>
<gene>
    <name evidence="6" type="ORF">AFL42_09705</name>
</gene>
<dbReference type="PANTHER" id="PTHR30346">
    <property type="entry name" value="TRANSCRIPTIONAL DUAL REGULATOR HCAR-RELATED"/>
    <property type="match status" value="1"/>
</dbReference>
<evidence type="ECO:0000256" key="3">
    <source>
        <dbReference type="ARBA" id="ARBA00023125"/>
    </source>
</evidence>
<keyword evidence="3" id="KW-0238">DNA-binding</keyword>